<keyword evidence="2" id="KW-1185">Reference proteome</keyword>
<sequence>MSPGAIYTPDERSKGVRLNKRTKHEQETIEDIVNETPILHVSFNAPVQDGPPFPTILPMLGTIGQYGNDEDAHLYLHGSSVARLFKLTDGNEVALCACATILDGYVMALAPFHNSCNYRSAVLFGYGTVVTDEDEIMYGLKLITNNTIPKRWENSRSPPTKSEMTSTALLKMRIETASHKIRGGGAADERFDLQNPDVVDKTWTGIVPTYLTLGEPVPSEENKVKEVPEYMADWVADANSLNEQRAIDALEEHRP</sequence>
<organism evidence="1 2">
    <name type="scientific">Vermiconidia calcicola</name>
    <dbReference type="NCBI Taxonomy" id="1690605"/>
    <lineage>
        <taxon>Eukaryota</taxon>
        <taxon>Fungi</taxon>
        <taxon>Dikarya</taxon>
        <taxon>Ascomycota</taxon>
        <taxon>Pezizomycotina</taxon>
        <taxon>Dothideomycetes</taxon>
        <taxon>Dothideomycetidae</taxon>
        <taxon>Mycosphaerellales</taxon>
        <taxon>Extremaceae</taxon>
        <taxon>Vermiconidia</taxon>
    </lineage>
</organism>
<comment type="caution">
    <text evidence="1">The sequence shown here is derived from an EMBL/GenBank/DDBJ whole genome shotgun (WGS) entry which is preliminary data.</text>
</comment>
<proteinExistence type="predicted"/>
<reference evidence="1" key="1">
    <citation type="submission" date="2023-07" db="EMBL/GenBank/DDBJ databases">
        <title>Black Yeasts Isolated from many extreme environments.</title>
        <authorList>
            <person name="Coleine C."/>
            <person name="Stajich J.E."/>
            <person name="Selbmann L."/>
        </authorList>
    </citation>
    <scope>NUCLEOTIDE SEQUENCE</scope>
    <source>
        <strain evidence="1">CCFEE 5714</strain>
    </source>
</reference>
<name>A0ACC3NNT6_9PEZI</name>
<dbReference type="Proteomes" id="UP001281147">
    <property type="component" value="Unassembled WGS sequence"/>
</dbReference>
<protein>
    <submittedName>
        <fullName evidence="1">Uncharacterized protein</fullName>
    </submittedName>
</protein>
<dbReference type="EMBL" id="JAUTXU010000024">
    <property type="protein sequence ID" value="KAK3719987.1"/>
    <property type="molecule type" value="Genomic_DNA"/>
</dbReference>
<gene>
    <name evidence="1" type="ORF">LTR37_004110</name>
</gene>
<accession>A0ACC3NNT6</accession>
<evidence type="ECO:0000313" key="2">
    <source>
        <dbReference type="Proteomes" id="UP001281147"/>
    </source>
</evidence>
<evidence type="ECO:0000313" key="1">
    <source>
        <dbReference type="EMBL" id="KAK3719987.1"/>
    </source>
</evidence>